<sequence>MYFYVLFLLASLLSVSRAQTPSGFTPSVSNQLTVMFNSTVVSPAGKQLSKATTQSQPTIGVSGESSGKTFMFVMLDLDVPSRTGPRQTLLHAMEAGFKASTKRAASSTSILTSSGKALAPYIGPSPPVETPAFGHRYVQLLFAEPDNFAVPASQTAAVSKRIGFDINAFMKDAGLVEPVAANFFVVEGKQEAGASGTAAASVGPTATGSGGISKSTLQPFEGGAGSMRVGMKGCLAVLLGGAAVALV</sequence>
<dbReference type="OrthoDB" id="2506647at2759"/>
<dbReference type="CDD" id="cd00866">
    <property type="entry name" value="PEBP_euk"/>
    <property type="match status" value="1"/>
</dbReference>
<dbReference type="InterPro" id="IPR008914">
    <property type="entry name" value="PEBP"/>
</dbReference>
<dbReference type="GO" id="GO:0005543">
    <property type="term" value="F:phospholipid binding"/>
    <property type="evidence" value="ECO:0007669"/>
    <property type="project" value="TreeGrafter"/>
</dbReference>
<keyword evidence="1" id="KW-0732">Signal</keyword>
<organism evidence="2 3">
    <name type="scientific">Lophium mytilinum</name>
    <dbReference type="NCBI Taxonomy" id="390894"/>
    <lineage>
        <taxon>Eukaryota</taxon>
        <taxon>Fungi</taxon>
        <taxon>Dikarya</taxon>
        <taxon>Ascomycota</taxon>
        <taxon>Pezizomycotina</taxon>
        <taxon>Dothideomycetes</taxon>
        <taxon>Pleosporomycetidae</taxon>
        <taxon>Mytilinidiales</taxon>
        <taxon>Mytilinidiaceae</taxon>
        <taxon>Lophium</taxon>
    </lineage>
</organism>
<gene>
    <name evidence="2" type="ORF">BU16DRAFT_529434</name>
</gene>
<dbReference type="PANTHER" id="PTHR11362">
    <property type="entry name" value="PHOSPHATIDYLETHANOLAMINE-BINDING PROTEIN"/>
    <property type="match status" value="1"/>
</dbReference>
<evidence type="ECO:0000313" key="3">
    <source>
        <dbReference type="Proteomes" id="UP000799750"/>
    </source>
</evidence>
<dbReference type="SUPFAM" id="SSF49777">
    <property type="entry name" value="PEBP-like"/>
    <property type="match status" value="1"/>
</dbReference>
<dbReference type="Pfam" id="PF01161">
    <property type="entry name" value="PBP"/>
    <property type="match status" value="1"/>
</dbReference>
<keyword evidence="3" id="KW-1185">Reference proteome</keyword>
<reference evidence="2" key="1">
    <citation type="journal article" date="2020" name="Stud. Mycol.">
        <title>101 Dothideomycetes genomes: a test case for predicting lifestyles and emergence of pathogens.</title>
        <authorList>
            <person name="Haridas S."/>
            <person name="Albert R."/>
            <person name="Binder M."/>
            <person name="Bloem J."/>
            <person name="Labutti K."/>
            <person name="Salamov A."/>
            <person name="Andreopoulos B."/>
            <person name="Baker S."/>
            <person name="Barry K."/>
            <person name="Bills G."/>
            <person name="Bluhm B."/>
            <person name="Cannon C."/>
            <person name="Castanera R."/>
            <person name="Culley D."/>
            <person name="Daum C."/>
            <person name="Ezra D."/>
            <person name="Gonzalez J."/>
            <person name="Henrissat B."/>
            <person name="Kuo A."/>
            <person name="Liang C."/>
            <person name="Lipzen A."/>
            <person name="Lutzoni F."/>
            <person name="Magnuson J."/>
            <person name="Mondo S."/>
            <person name="Nolan M."/>
            <person name="Ohm R."/>
            <person name="Pangilinan J."/>
            <person name="Park H.-J."/>
            <person name="Ramirez L."/>
            <person name="Alfaro M."/>
            <person name="Sun H."/>
            <person name="Tritt A."/>
            <person name="Yoshinaga Y."/>
            <person name="Zwiers L.-H."/>
            <person name="Turgeon B."/>
            <person name="Goodwin S."/>
            <person name="Spatafora J."/>
            <person name="Crous P."/>
            <person name="Grigoriev I."/>
        </authorList>
    </citation>
    <scope>NUCLEOTIDE SEQUENCE</scope>
    <source>
        <strain evidence="2">CBS 269.34</strain>
    </source>
</reference>
<dbReference type="InterPro" id="IPR036610">
    <property type="entry name" value="PEBP-like_sf"/>
</dbReference>
<evidence type="ECO:0000313" key="2">
    <source>
        <dbReference type="EMBL" id="KAF2492059.1"/>
    </source>
</evidence>
<dbReference type="Proteomes" id="UP000799750">
    <property type="component" value="Unassembled WGS sequence"/>
</dbReference>
<name>A0A6A6QIY8_9PEZI</name>
<feature type="signal peptide" evidence="1">
    <location>
        <begin position="1"/>
        <end position="18"/>
    </location>
</feature>
<dbReference type="AlphaFoldDB" id="A0A6A6QIY8"/>
<protein>
    <submittedName>
        <fullName evidence="2">PEBP-like protein</fullName>
    </submittedName>
</protein>
<dbReference type="EMBL" id="MU004194">
    <property type="protein sequence ID" value="KAF2492059.1"/>
    <property type="molecule type" value="Genomic_DNA"/>
</dbReference>
<dbReference type="GO" id="GO:0030162">
    <property type="term" value="P:regulation of proteolysis"/>
    <property type="evidence" value="ECO:0007669"/>
    <property type="project" value="TreeGrafter"/>
</dbReference>
<dbReference type="Gene3D" id="3.90.280.10">
    <property type="entry name" value="PEBP-like"/>
    <property type="match status" value="1"/>
</dbReference>
<dbReference type="InterPro" id="IPR035810">
    <property type="entry name" value="PEBP_euk"/>
</dbReference>
<feature type="chain" id="PRO_5025692261" evidence="1">
    <location>
        <begin position="19"/>
        <end position="247"/>
    </location>
</feature>
<accession>A0A6A6QIY8</accession>
<dbReference type="GO" id="GO:0030414">
    <property type="term" value="F:peptidase inhibitor activity"/>
    <property type="evidence" value="ECO:0007669"/>
    <property type="project" value="TreeGrafter"/>
</dbReference>
<proteinExistence type="predicted"/>
<dbReference type="PANTHER" id="PTHR11362:SF141">
    <property type="entry name" value="PHOSPHATIDYLETHANOLAMINE-BINDING PROTEIN"/>
    <property type="match status" value="1"/>
</dbReference>
<dbReference type="GO" id="GO:0046578">
    <property type="term" value="P:regulation of Ras protein signal transduction"/>
    <property type="evidence" value="ECO:0007669"/>
    <property type="project" value="TreeGrafter"/>
</dbReference>
<evidence type="ECO:0000256" key="1">
    <source>
        <dbReference type="SAM" id="SignalP"/>
    </source>
</evidence>